<sequence length="83" mass="8861">MFSASVLQIKTIKIASLKITRPLNGVADGCPKGNDEPRHWTKGCARVGNTTLMAGLAARTKRDFRFDVLPNAGLGADYVSVGD</sequence>
<keyword evidence="2" id="KW-1185">Reference proteome</keyword>
<reference evidence="1 2" key="1">
    <citation type="journal article" date="2019" name="Commun. Biol.">
        <title>The bagworm genome reveals a unique fibroin gene that provides high tensile strength.</title>
        <authorList>
            <person name="Kono N."/>
            <person name="Nakamura H."/>
            <person name="Ohtoshi R."/>
            <person name="Tomita M."/>
            <person name="Numata K."/>
            <person name="Arakawa K."/>
        </authorList>
    </citation>
    <scope>NUCLEOTIDE SEQUENCE [LARGE SCALE GENOMIC DNA]</scope>
</reference>
<proteinExistence type="predicted"/>
<evidence type="ECO:0000313" key="2">
    <source>
        <dbReference type="Proteomes" id="UP000299102"/>
    </source>
</evidence>
<dbReference type="AlphaFoldDB" id="A0A4C1XD39"/>
<evidence type="ECO:0000313" key="1">
    <source>
        <dbReference type="EMBL" id="GBP60279.1"/>
    </source>
</evidence>
<comment type="caution">
    <text evidence="1">The sequence shown here is derived from an EMBL/GenBank/DDBJ whole genome shotgun (WGS) entry which is preliminary data.</text>
</comment>
<accession>A0A4C1XD39</accession>
<gene>
    <name evidence="1" type="ORF">EVAR_91560_1</name>
</gene>
<dbReference type="EMBL" id="BGZK01000784">
    <property type="protein sequence ID" value="GBP60279.1"/>
    <property type="molecule type" value="Genomic_DNA"/>
</dbReference>
<protein>
    <submittedName>
        <fullName evidence="1">Uncharacterized protein</fullName>
    </submittedName>
</protein>
<name>A0A4C1XD39_EUMVA</name>
<dbReference type="Proteomes" id="UP000299102">
    <property type="component" value="Unassembled WGS sequence"/>
</dbReference>
<organism evidence="1 2">
    <name type="scientific">Eumeta variegata</name>
    <name type="common">Bagworm moth</name>
    <name type="synonym">Eumeta japonica</name>
    <dbReference type="NCBI Taxonomy" id="151549"/>
    <lineage>
        <taxon>Eukaryota</taxon>
        <taxon>Metazoa</taxon>
        <taxon>Ecdysozoa</taxon>
        <taxon>Arthropoda</taxon>
        <taxon>Hexapoda</taxon>
        <taxon>Insecta</taxon>
        <taxon>Pterygota</taxon>
        <taxon>Neoptera</taxon>
        <taxon>Endopterygota</taxon>
        <taxon>Lepidoptera</taxon>
        <taxon>Glossata</taxon>
        <taxon>Ditrysia</taxon>
        <taxon>Tineoidea</taxon>
        <taxon>Psychidae</taxon>
        <taxon>Oiketicinae</taxon>
        <taxon>Eumeta</taxon>
    </lineage>
</organism>